<protein>
    <submittedName>
        <fullName evidence="1">Uncharacterized protein</fullName>
    </submittedName>
</protein>
<dbReference type="Proteomes" id="UP000192356">
    <property type="component" value="Unassembled WGS sequence"/>
</dbReference>
<organism evidence="1 2">
    <name type="scientific">Hepatospora eriocheir</name>
    <dbReference type="NCBI Taxonomy" id="1081669"/>
    <lineage>
        <taxon>Eukaryota</taxon>
        <taxon>Fungi</taxon>
        <taxon>Fungi incertae sedis</taxon>
        <taxon>Microsporidia</taxon>
        <taxon>Hepatosporidae</taxon>
        <taxon>Hepatospora</taxon>
    </lineage>
</organism>
<dbReference type="VEuPathDB" id="MicrosporidiaDB:HERIO_752"/>
<name>A0A1X0QC98_9MICR</name>
<dbReference type="EMBL" id="LVKB01000025">
    <property type="protein sequence ID" value="ORD97378.1"/>
    <property type="molecule type" value="Genomic_DNA"/>
</dbReference>
<keyword evidence="2" id="KW-1185">Reference proteome</keyword>
<evidence type="ECO:0000313" key="1">
    <source>
        <dbReference type="EMBL" id="ORD97378.1"/>
    </source>
</evidence>
<dbReference type="AlphaFoldDB" id="A0A1X0QC98"/>
<comment type="caution">
    <text evidence="1">The sequence shown here is derived from an EMBL/GenBank/DDBJ whole genome shotgun (WGS) entry which is preliminary data.</text>
</comment>
<gene>
    <name evidence="1" type="ORF">HERIO_752</name>
</gene>
<sequence>MNWNFLREILTSNPEVDVEEKGVNHEKLLSEVKNLKINDFTEAKNKVERIYKDLNFHEKIITDLVIGQKLNSFKFEETKTVELPVTMKIPNWNKVKNRVCVGFNMKKVSKIIEINKETGDGEININNDEKDFYYFKKIFIRYYEDFYVLIERLNEESKEIYSYEEKKSIKNPSHEKFESSLLKLVSKTIRICIICNFLSYNEKESKKFIKSIRNFMSTDINDFNLEPFNFIIEKFEKLNVCFISEENYFIDVNTKKMFYENINILNGNIKHLFITIKNYFNDLKKNDVFELTYEYLKKNNCLVIKPYLDIFYSQDNVKQNDLITSEIFTTSSIILSSLDFIVHELPIENKKVFKKINIFIEDKPFNVIQFKHNQYMINKKIKFKEIEALILNVGLFCNLINYEVNNITFIRLLLE</sequence>
<accession>A0A1X0QC98</accession>
<reference evidence="1 2" key="1">
    <citation type="journal article" date="2017" name="Environ. Microbiol.">
        <title>Decay of the glycolytic pathway and adaptation to intranuclear parasitism within Enterocytozoonidae microsporidia.</title>
        <authorList>
            <person name="Wiredu Boakye D."/>
            <person name="Jaroenlak P."/>
            <person name="Prachumwat A."/>
            <person name="Williams T.A."/>
            <person name="Bateman K.S."/>
            <person name="Itsathitphaisarn O."/>
            <person name="Sritunyalucksana K."/>
            <person name="Paszkiewicz K.H."/>
            <person name="Moore K.A."/>
            <person name="Stentiford G.D."/>
            <person name="Williams B.A."/>
        </authorList>
    </citation>
    <scope>NUCLEOTIDE SEQUENCE [LARGE SCALE GENOMIC DNA]</scope>
    <source>
        <strain evidence="1 2">GB1</strain>
    </source>
</reference>
<evidence type="ECO:0000313" key="2">
    <source>
        <dbReference type="Proteomes" id="UP000192356"/>
    </source>
</evidence>
<dbReference type="VEuPathDB" id="MicrosporidiaDB:A0H76_4"/>
<proteinExistence type="predicted"/>